<dbReference type="AlphaFoldDB" id="A0A4R0K191"/>
<reference evidence="2 3" key="1">
    <citation type="submission" date="2019-02" db="EMBL/GenBank/DDBJ databases">
        <title>Kribbella capetownensis sp. nov. and Kribbella speibonae sp. nov., isolated from soil.</title>
        <authorList>
            <person name="Curtis S.M."/>
            <person name="Norton I."/>
            <person name="Everest G.J."/>
            <person name="Meyers P.R."/>
        </authorList>
    </citation>
    <scope>NUCLEOTIDE SEQUENCE [LARGE SCALE GENOMIC DNA]</scope>
    <source>
        <strain evidence="2 3">YM53</strain>
    </source>
</reference>
<dbReference type="OrthoDB" id="9795306at2"/>
<evidence type="ECO:0000259" key="1">
    <source>
        <dbReference type="PROSITE" id="PS51819"/>
    </source>
</evidence>
<dbReference type="Gene3D" id="3.30.720.110">
    <property type="match status" value="1"/>
</dbReference>
<evidence type="ECO:0000313" key="3">
    <source>
        <dbReference type="Proteomes" id="UP000293342"/>
    </source>
</evidence>
<dbReference type="PANTHER" id="PTHR34109">
    <property type="entry name" value="BNAUNNG04460D PROTEIN-RELATED"/>
    <property type="match status" value="1"/>
</dbReference>
<gene>
    <name evidence="2" type="ORF">E0H75_00890</name>
</gene>
<dbReference type="PROSITE" id="PS51819">
    <property type="entry name" value="VOC"/>
    <property type="match status" value="1"/>
</dbReference>
<dbReference type="CDD" id="cd07246">
    <property type="entry name" value="VOC_like"/>
    <property type="match status" value="1"/>
</dbReference>
<dbReference type="SUPFAM" id="SSF54593">
    <property type="entry name" value="Glyoxalase/Bleomycin resistance protein/Dihydroxybiphenyl dioxygenase"/>
    <property type="match status" value="1"/>
</dbReference>
<dbReference type="RefSeq" id="WP_131511122.1">
    <property type="nucleotide sequence ID" value="NZ_SJKD01000001.1"/>
</dbReference>
<proteinExistence type="predicted"/>
<dbReference type="Gene3D" id="3.30.720.120">
    <property type="match status" value="1"/>
</dbReference>
<comment type="caution">
    <text evidence="2">The sequence shown here is derived from an EMBL/GenBank/DDBJ whole genome shotgun (WGS) entry which is preliminary data.</text>
</comment>
<name>A0A4R0K191_9ACTN</name>
<feature type="domain" description="VOC" evidence="1">
    <location>
        <begin position="1"/>
        <end position="124"/>
    </location>
</feature>
<dbReference type="EMBL" id="SJKD01000001">
    <property type="protein sequence ID" value="TCC52374.1"/>
    <property type="molecule type" value="Genomic_DNA"/>
</dbReference>
<accession>A0A4R0K191</accession>
<evidence type="ECO:0000313" key="2">
    <source>
        <dbReference type="EMBL" id="TCC52374.1"/>
    </source>
</evidence>
<dbReference type="PANTHER" id="PTHR34109:SF1">
    <property type="entry name" value="VOC DOMAIN-CONTAINING PROTEIN"/>
    <property type="match status" value="1"/>
</dbReference>
<keyword evidence="3" id="KW-1185">Reference proteome</keyword>
<organism evidence="2 3">
    <name type="scientific">Kribbella capetownensis</name>
    <dbReference type="NCBI Taxonomy" id="1572659"/>
    <lineage>
        <taxon>Bacteria</taxon>
        <taxon>Bacillati</taxon>
        <taxon>Actinomycetota</taxon>
        <taxon>Actinomycetes</taxon>
        <taxon>Propionibacteriales</taxon>
        <taxon>Kribbellaceae</taxon>
        <taxon>Kribbella</taxon>
    </lineage>
</organism>
<dbReference type="Proteomes" id="UP000293342">
    <property type="component" value="Unassembled WGS sequence"/>
</dbReference>
<sequence length="142" mass="15352">MSITPHLVVQGADRAAAFYREAFTAEELERIPTPDGRLMSVRLRIGDSLLHLADEFPEMNVLAPPTIGGTPVVLALDVADADAVFAQALAAGAEVRQPLQDTFWGARHGQLADPFGHVWNIDQHLHDVPHEEVVAAAARAFS</sequence>
<dbReference type="InterPro" id="IPR037523">
    <property type="entry name" value="VOC_core"/>
</dbReference>
<dbReference type="InterPro" id="IPR004360">
    <property type="entry name" value="Glyas_Fos-R_dOase_dom"/>
</dbReference>
<protein>
    <submittedName>
        <fullName evidence="2">VOC family protein</fullName>
    </submittedName>
</protein>
<dbReference type="InterPro" id="IPR029068">
    <property type="entry name" value="Glyas_Bleomycin-R_OHBP_Dase"/>
</dbReference>
<dbReference type="Pfam" id="PF00903">
    <property type="entry name" value="Glyoxalase"/>
    <property type="match status" value="1"/>
</dbReference>